<dbReference type="AlphaFoldDB" id="A0A1M7Y710"/>
<keyword evidence="3" id="KW-0597">Phosphoprotein</keyword>
<dbReference type="PROSITE" id="PS50109">
    <property type="entry name" value="HIS_KIN"/>
    <property type="match status" value="1"/>
</dbReference>
<evidence type="ECO:0000256" key="3">
    <source>
        <dbReference type="ARBA" id="ARBA00022553"/>
    </source>
</evidence>
<keyword evidence="10" id="KW-1185">Reference proteome</keyword>
<sequence>MLRQPMWKTNLAICVTLVALVAGYFFYQVQAASEQFRNNSREHSKVLAAAVELNIRNAMLSNDGLELIITDFLNNSAQFIAYLNIIEQFTATELSAFAREAGLAGITIISDNGKTRIAGPENWGPQLTCDDPAGLVRHEAAQLYSLIYGVETDNPGDPKERCVIVGFSSRDVDKVQEDISVQSLLDHLGALPGIDSVELVPADLSTITDATEPSKLVEKNGQRYSETRIRLGDRDLIVTQVAGHFAKRLHQMRTEFFLFVAFLVAFGALSSWWLYYGERLRLKETREYEQQMARQHEAAALGRAAATIAHEIRNPLNAIGMGLQRLQLEAGGLDEEHRKLLLAMREAVTRSNTIITSLQQYVRAFSITPDQVDIAGLMGNVVQLYAPVCADQGVEVVLQGNGGYTVAGDRGLLGQVFENVVKNAVEAQPKGGYCHIHIKPQGDRITVVIQSGGFTLTKEESDNIFEPYFTTKTQGTGLGLAISRKIVEAHGGTITATPNTLERTLTLVIELPVRQSGSNRVTPSTPTGGIPA</sequence>
<accession>A0A1M7Y710</accession>
<feature type="transmembrane region" description="Helical" evidence="7">
    <location>
        <begin position="256"/>
        <end position="276"/>
    </location>
</feature>
<dbReference type="SMART" id="SM00387">
    <property type="entry name" value="HATPase_c"/>
    <property type="match status" value="1"/>
</dbReference>
<evidence type="ECO:0000256" key="5">
    <source>
        <dbReference type="ARBA" id="ARBA00022777"/>
    </source>
</evidence>
<dbReference type="Gene3D" id="1.10.287.130">
    <property type="match status" value="1"/>
</dbReference>
<evidence type="ECO:0000313" key="9">
    <source>
        <dbReference type="EMBL" id="SHO48445.1"/>
    </source>
</evidence>
<keyword evidence="4" id="KW-0808">Transferase</keyword>
<evidence type="ECO:0000256" key="7">
    <source>
        <dbReference type="SAM" id="Phobius"/>
    </source>
</evidence>
<keyword evidence="7" id="KW-1133">Transmembrane helix</keyword>
<reference evidence="9 10" key="1">
    <citation type="submission" date="2016-12" db="EMBL/GenBank/DDBJ databases">
        <authorList>
            <person name="Song W.-J."/>
            <person name="Kurnit D.M."/>
        </authorList>
    </citation>
    <scope>NUCLEOTIDE SEQUENCE [LARGE SCALE GENOMIC DNA]</scope>
    <source>
        <strain evidence="9 10">DSM 18488</strain>
    </source>
</reference>
<dbReference type="InterPro" id="IPR036890">
    <property type="entry name" value="HATPase_C_sf"/>
</dbReference>
<evidence type="ECO:0000313" key="10">
    <source>
        <dbReference type="Proteomes" id="UP000184603"/>
    </source>
</evidence>
<dbReference type="STRING" id="1121416.SAMN02745220_02302"/>
<dbReference type="CDD" id="cd00075">
    <property type="entry name" value="HATPase"/>
    <property type="match status" value="1"/>
</dbReference>
<dbReference type="InterPro" id="IPR004358">
    <property type="entry name" value="Sig_transdc_His_kin-like_C"/>
</dbReference>
<dbReference type="EC" id="2.7.13.3" evidence="2"/>
<dbReference type="Gene3D" id="3.30.565.10">
    <property type="entry name" value="Histidine kinase-like ATPase, C-terminal domain"/>
    <property type="match status" value="1"/>
</dbReference>
<evidence type="ECO:0000256" key="6">
    <source>
        <dbReference type="ARBA" id="ARBA00023012"/>
    </source>
</evidence>
<dbReference type="PANTHER" id="PTHR43711:SF1">
    <property type="entry name" value="HISTIDINE KINASE 1"/>
    <property type="match status" value="1"/>
</dbReference>
<dbReference type="InterPro" id="IPR003661">
    <property type="entry name" value="HisK_dim/P_dom"/>
</dbReference>
<dbReference type="SUPFAM" id="SSF47384">
    <property type="entry name" value="Homodimeric domain of signal transducing histidine kinase"/>
    <property type="match status" value="1"/>
</dbReference>
<evidence type="ECO:0000256" key="1">
    <source>
        <dbReference type="ARBA" id="ARBA00000085"/>
    </source>
</evidence>
<dbReference type="EMBL" id="FRFE01000010">
    <property type="protein sequence ID" value="SHO48445.1"/>
    <property type="molecule type" value="Genomic_DNA"/>
</dbReference>
<keyword evidence="7" id="KW-0472">Membrane</keyword>
<keyword evidence="6" id="KW-0902">Two-component regulatory system</keyword>
<dbReference type="SUPFAM" id="SSF55874">
    <property type="entry name" value="ATPase domain of HSP90 chaperone/DNA topoisomerase II/histidine kinase"/>
    <property type="match status" value="1"/>
</dbReference>
<proteinExistence type="predicted"/>
<protein>
    <recommendedName>
        <fullName evidence="2">histidine kinase</fullName>
        <ecNumber evidence="2">2.7.13.3</ecNumber>
    </recommendedName>
</protein>
<dbReference type="GO" id="GO:0000155">
    <property type="term" value="F:phosphorelay sensor kinase activity"/>
    <property type="evidence" value="ECO:0007669"/>
    <property type="project" value="InterPro"/>
</dbReference>
<dbReference type="InterPro" id="IPR005467">
    <property type="entry name" value="His_kinase_dom"/>
</dbReference>
<dbReference type="SMART" id="SM00388">
    <property type="entry name" value="HisKA"/>
    <property type="match status" value="1"/>
</dbReference>
<dbReference type="Pfam" id="PF00512">
    <property type="entry name" value="HisKA"/>
    <property type="match status" value="1"/>
</dbReference>
<dbReference type="RefSeq" id="WP_084553903.1">
    <property type="nucleotide sequence ID" value="NZ_FRFE01000010.1"/>
</dbReference>
<dbReference type="InterPro" id="IPR050736">
    <property type="entry name" value="Sensor_HK_Regulatory"/>
</dbReference>
<dbReference type="PANTHER" id="PTHR43711">
    <property type="entry name" value="TWO-COMPONENT HISTIDINE KINASE"/>
    <property type="match status" value="1"/>
</dbReference>
<gene>
    <name evidence="9" type="ORF">SAMN02745220_02302</name>
</gene>
<dbReference type="PRINTS" id="PR00344">
    <property type="entry name" value="BCTRLSENSOR"/>
</dbReference>
<dbReference type="InterPro" id="IPR036097">
    <property type="entry name" value="HisK_dim/P_sf"/>
</dbReference>
<dbReference type="Proteomes" id="UP000184603">
    <property type="component" value="Unassembled WGS sequence"/>
</dbReference>
<organism evidence="9 10">
    <name type="scientific">Desulfopila aestuarii DSM 18488</name>
    <dbReference type="NCBI Taxonomy" id="1121416"/>
    <lineage>
        <taxon>Bacteria</taxon>
        <taxon>Pseudomonadati</taxon>
        <taxon>Thermodesulfobacteriota</taxon>
        <taxon>Desulfobulbia</taxon>
        <taxon>Desulfobulbales</taxon>
        <taxon>Desulfocapsaceae</taxon>
        <taxon>Desulfopila</taxon>
    </lineage>
</organism>
<dbReference type="CDD" id="cd00082">
    <property type="entry name" value="HisKA"/>
    <property type="match status" value="1"/>
</dbReference>
<dbReference type="Pfam" id="PF02518">
    <property type="entry name" value="HATPase_c"/>
    <property type="match status" value="1"/>
</dbReference>
<comment type="catalytic activity">
    <reaction evidence="1">
        <text>ATP + protein L-histidine = ADP + protein N-phospho-L-histidine.</text>
        <dbReference type="EC" id="2.7.13.3"/>
    </reaction>
</comment>
<dbReference type="OrthoDB" id="5417197at2"/>
<evidence type="ECO:0000256" key="2">
    <source>
        <dbReference type="ARBA" id="ARBA00012438"/>
    </source>
</evidence>
<keyword evidence="7" id="KW-0812">Transmembrane</keyword>
<evidence type="ECO:0000256" key="4">
    <source>
        <dbReference type="ARBA" id="ARBA00022679"/>
    </source>
</evidence>
<dbReference type="InterPro" id="IPR003594">
    <property type="entry name" value="HATPase_dom"/>
</dbReference>
<name>A0A1M7Y710_9BACT</name>
<feature type="domain" description="Histidine kinase" evidence="8">
    <location>
        <begin position="307"/>
        <end position="515"/>
    </location>
</feature>
<keyword evidence="5 9" id="KW-0418">Kinase</keyword>
<evidence type="ECO:0000259" key="8">
    <source>
        <dbReference type="PROSITE" id="PS50109"/>
    </source>
</evidence>